<name>U7VEA6_9FUSO</name>
<dbReference type="RefSeq" id="WP_023049596.1">
    <property type="nucleotide sequence ID" value="NZ_CP173065.2"/>
</dbReference>
<evidence type="ECO:0000256" key="2">
    <source>
        <dbReference type="ARBA" id="ARBA00023002"/>
    </source>
</evidence>
<dbReference type="Gene3D" id="3.20.20.100">
    <property type="entry name" value="NADP-dependent oxidoreductase domain"/>
    <property type="match status" value="1"/>
</dbReference>
<evidence type="ECO:0000256" key="1">
    <source>
        <dbReference type="ARBA" id="ARBA00022857"/>
    </source>
</evidence>
<dbReference type="eggNOG" id="COG4989">
    <property type="taxonomic scope" value="Bacteria"/>
</dbReference>
<dbReference type="InterPro" id="IPR050523">
    <property type="entry name" value="AKR_Detox_Biosynth"/>
</dbReference>
<dbReference type="CDD" id="cd19092">
    <property type="entry name" value="AKR_BsYcsN_EcYdhF-like"/>
    <property type="match status" value="1"/>
</dbReference>
<dbReference type="GO" id="GO:0005829">
    <property type="term" value="C:cytosol"/>
    <property type="evidence" value="ECO:0007669"/>
    <property type="project" value="TreeGrafter"/>
</dbReference>
<protein>
    <submittedName>
        <fullName evidence="5">Oxidoreductase, aldo/keto reductase family protein</fullName>
    </submittedName>
</protein>
<dbReference type="InterPro" id="IPR020471">
    <property type="entry name" value="AKR"/>
</dbReference>
<dbReference type="InterPro" id="IPR036812">
    <property type="entry name" value="NAD(P)_OxRdtase_dom_sf"/>
</dbReference>
<keyword evidence="1" id="KW-0521">NADP</keyword>
<reference evidence="5 6" key="1">
    <citation type="submission" date="2013-08" db="EMBL/GenBank/DDBJ databases">
        <authorList>
            <person name="Weinstock G."/>
            <person name="Sodergren E."/>
            <person name="Wylie T."/>
            <person name="Fulton L."/>
            <person name="Fulton R."/>
            <person name="Fronick C."/>
            <person name="O'Laughlin M."/>
            <person name="Godfrey J."/>
            <person name="Miner T."/>
            <person name="Herter B."/>
            <person name="Appelbaum E."/>
            <person name="Cordes M."/>
            <person name="Lek S."/>
            <person name="Wollam A."/>
            <person name="Pepin K.H."/>
            <person name="Palsikar V.B."/>
            <person name="Mitreva M."/>
            <person name="Wilson R.K."/>
        </authorList>
    </citation>
    <scope>NUCLEOTIDE SEQUENCE [LARGE SCALE GENOMIC DNA]</scope>
    <source>
        <strain evidence="5 6">ATCC BAA-474</strain>
    </source>
</reference>
<dbReference type="GO" id="GO:0016491">
    <property type="term" value="F:oxidoreductase activity"/>
    <property type="evidence" value="ECO:0007669"/>
    <property type="project" value="UniProtKB-KW"/>
</dbReference>
<dbReference type="HOGENOM" id="CLU_023205_8_0_0"/>
<dbReference type="PANTHER" id="PTHR43364:SF1">
    <property type="entry name" value="OXIDOREDUCTASE YDHF"/>
    <property type="match status" value="1"/>
</dbReference>
<dbReference type="AlphaFoldDB" id="U7VEA6"/>
<dbReference type="Pfam" id="PF00248">
    <property type="entry name" value="Aldo_ket_red"/>
    <property type="match status" value="1"/>
</dbReference>
<evidence type="ECO:0000313" key="6">
    <source>
        <dbReference type="Proteomes" id="UP000017081"/>
    </source>
</evidence>
<dbReference type="Proteomes" id="UP000017081">
    <property type="component" value="Unassembled WGS sequence"/>
</dbReference>
<feature type="domain" description="NADP-dependent oxidoreductase" evidence="4">
    <location>
        <begin position="14"/>
        <end position="288"/>
    </location>
</feature>
<evidence type="ECO:0000256" key="3">
    <source>
        <dbReference type="ARBA" id="ARBA00038157"/>
    </source>
</evidence>
<keyword evidence="6" id="KW-1185">Reference proteome</keyword>
<dbReference type="InterPro" id="IPR023210">
    <property type="entry name" value="NADP_OxRdtase_dom"/>
</dbReference>
<dbReference type="PANTHER" id="PTHR43364">
    <property type="entry name" value="NADH-SPECIFIC METHYLGLYOXAL REDUCTASE-RELATED"/>
    <property type="match status" value="1"/>
</dbReference>
<accession>U7VEA6</accession>
<comment type="similarity">
    <text evidence="3">Belongs to the aldo/keto reductase family. Aldo/keto reductase 2 subfamily.</text>
</comment>
<keyword evidence="2" id="KW-0560">Oxidoreductase</keyword>
<dbReference type="PATRIC" id="fig|1319815.3.peg.44"/>
<dbReference type="PRINTS" id="PR00069">
    <property type="entry name" value="ALDKETRDTASE"/>
</dbReference>
<dbReference type="FunFam" id="3.20.20.100:FF:000008">
    <property type="entry name" value="Aldo/keto reductase family oxidoreductase"/>
    <property type="match status" value="1"/>
</dbReference>
<sequence length="299" mass="34306">MNYTQLSEKLKMSKIALGFWRLNDWGMSKEELSEYLEKAIDLGVTTFDHADIYGRYTCEKIFGEVLALKPELRAKMQLVSKVGIKLVSENMPENTYHCYDTSYEHIVKSVEKSLKNLNTDYLDLVLIHRPDMYMDADETARALTDLRKAGKVLEWGVSNFLPSDFNLLQSRLDFKLVTNQIELSPLKTQHFYDGTINLMQEKRVPIMVWSPLAGGEIFISGDENAVELRKVLERLSKKYNCKSDTIIYAWHLSHPANLIPICGSGKIERLESAVKACNIKLTREEWFEILVNGMGNDIP</sequence>
<dbReference type="EMBL" id="AXZF01000002">
    <property type="protein sequence ID" value="ERT70052.1"/>
    <property type="molecule type" value="Genomic_DNA"/>
</dbReference>
<dbReference type="SUPFAM" id="SSF51430">
    <property type="entry name" value="NAD(P)-linked oxidoreductase"/>
    <property type="match status" value="1"/>
</dbReference>
<evidence type="ECO:0000313" key="5">
    <source>
        <dbReference type="EMBL" id="ERT70052.1"/>
    </source>
</evidence>
<organism evidence="5 6">
    <name type="scientific">Cetobacterium somerae ATCC BAA-474</name>
    <dbReference type="NCBI Taxonomy" id="1319815"/>
    <lineage>
        <taxon>Bacteria</taxon>
        <taxon>Fusobacteriati</taxon>
        <taxon>Fusobacteriota</taxon>
        <taxon>Fusobacteriia</taxon>
        <taxon>Fusobacteriales</taxon>
        <taxon>Fusobacteriaceae</taxon>
        <taxon>Cetobacterium</taxon>
    </lineage>
</organism>
<gene>
    <name evidence="5" type="ORF">HMPREF0202_00045</name>
</gene>
<proteinExistence type="inferred from homology"/>
<comment type="caution">
    <text evidence="5">The sequence shown here is derived from an EMBL/GenBank/DDBJ whole genome shotgun (WGS) entry which is preliminary data.</text>
</comment>
<evidence type="ECO:0000259" key="4">
    <source>
        <dbReference type="Pfam" id="PF00248"/>
    </source>
</evidence>